<dbReference type="PROSITE" id="PS50893">
    <property type="entry name" value="ABC_TRANSPORTER_2"/>
    <property type="match status" value="1"/>
</dbReference>
<keyword evidence="5" id="KW-1185">Reference proteome</keyword>
<dbReference type="Gene3D" id="3.40.50.300">
    <property type="entry name" value="P-loop containing nucleotide triphosphate hydrolases"/>
    <property type="match status" value="1"/>
</dbReference>
<gene>
    <name evidence="4" type="ORF">IOE58_00270</name>
</gene>
<evidence type="ECO:0000256" key="1">
    <source>
        <dbReference type="ARBA" id="ARBA00022741"/>
    </source>
</evidence>
<dbReference type="InterPro" id="IPR015854">
    <property type="entry name" value="ABC_transpr_LolD-like"/>
</dbReference>
<dbReference type="GO" id="GO:0005524">
    <property type="term" value="F:ATP binding"/>
    <property type="evidence" value="ECO:0007669"/>
    <property type="project" value="UniProtKB-KW"/>
</dbReference>
<evidence type="ECO:0000313" key="5">
    <source>
        <dbReference type="Proteomes" id="UP000644727"/>
    </source>
</evidence>
<dbReference type="EMBL" id="JADEYR010000001">
    <property type="protein sequence ID" value="MBE9402701.1"/>
    <property type="molecule type" value="Genomic_DNA"/>
</dbReference>
<dbReference type="PROSITE" id="PS00211">
    <property type="entry name" value="ABC_TRANSPORTER_1"/>
    <property type="match status" value="1"/>
</dbReference>
<comment type="caution">
    <text evidence="4">The sequence shown here is derived from an EMBL/GenBank/DDBJ whole genome shotgun (WGS) entry which is preliminary data.</text>
</comment>
<dbReference type="Pfam" id="PF00005">
    <property type="entry name" value="ABC_tran"/>
    <property type="match status" value="1"/>
</dbReference>
<feature type="domain" description="ABC transporter" evidence="3">
    <location>
        <begin position="2"/>
        <end position="223"/>
    </location>
</feature>
<proteinExistence type="predicted"/>
<keyword evidence="2 4" id="KW-0067">ATP-binding</keyword>
<dbReference type="InterPro" id="IPR017871">
    <property type="entry name" value="ABC_transporter-like_CS"/>
</dbReference>
<protein>
    <submittedName>
        <fullName evidence="4">ATP-binding cassette domain-containing protein</fullName>
    </submittedName>
</protein>
<reference evidence="4 5" key="1">
    <citation type="submission" date="2020-10" db="EMBL/GenBank/DDBJ databases">
        <title>Draft genome and description of Brachybacterium epidermidis sp nov.</title>
        <authorList>
            <person name="Boxberger M."/>
            <person name="La Scola B."/>
        </authorList>
    </citation>
    <scope>NUCLEOTIDE SEQUENCE [LARGE SCALE GENOMIC DNA]</scope>
    <source>
        <strain evidence="4 5">Marseille-Q2903</strain>
    </source>
</reference>
<organism evidence="4 5">
    <name type="scientific">Brachybacterium epidermidis</name>
    <dbReference type="NCBI Taxonomy" id="2781983"/>
    <lineage>
        <taxon>Bacteria</taxon>
        <taxon>Bacillati</taxon>
        <taxon>Actinomycetota</taxon>
        <taxon>Actinomycetes</taxon>
        <taxon>Micrococcales</taxon>
        <taxon>Dermabacteraceae</taxon>
        <taxon>Brachybacterium</taxon>
    </lineage>
</organism>
<accession>A0ABR9VWZ1</accession>
<dbReference type="SMART" id="SM00382">
    <property type="entry name" value="AAA"/>
    <property type="match status" value="1"/>
</dbReference>
<evidence type="ECO:0000259" key="3">
    <source>
        <dbReference type="PROSITE" id="PS50893"/>
    </source>
</evidence>
<name>A0ABR9VWZ1_9MICO</name>
<dbReference type="PANTHER" id="PTHR24220">
    <property type="entry name" value="IMPORT ATP-BINDING PROTEIN"/>
    <property type="match status" value="1"/>
</dbReference>
<evidence type="ECO:0000256" key="2">
    <source>
        <dbReference type="ARBA" id="ARBA00022840"/>
    </source>
</evidence>
<dbReference type="InterPro" id="IPR003593">
    <property type="entry name" value="AAA+_ATPase"/>
</dbReference>
<dbReference type="RefSeq" id="WP_193864416.1">
    <property type="nucleotide sequence ID" value="NZ_JADEYR010000001.1"/>
</dbReference>
<sequence>MLEVHQLVIAYGRRTVLSGVDFTLPAGASAAVQGRSGSGKSSLLAAILGMVTPSSGDITVNGESVIRMRSAARRDFLRHTVSMVFQHGELIDELEPSENVEVAALLAGQSRHDARQSAAQLLSDLDVQATGILTRDLSGGERQRVAVARALITKPQLVLADEPTGSLDAEFRDMVGDLVLSIPERWGSSVLMVTHDPDLAARADSSYRVVAVPGESSRWEAVA</sequence>
<dbReference type="InterPro" id="IPR027417">
    <property type="entry name" value="P-loop_NTPase"/>
</dbReference>
<evidence type="ECO:0000313" key="4">
    <source>
        <dbReference type="EMBL" id="MBE9402701.1"/>
    </source>
</evidence>
<dbReference type="SUPFAM" id="SSF52540">
    <property type="entry name" value="P-loop containing nucleoside triphosphate hydrolases"/>
    <property type="match status" value="1"/>
</dbReference>
<dbReference type="InterPro" id="IPR003439">
    <property type="entry name" value="ABC_transporter-like_ATP-bd"/>
</dbReference>
<keyword evidence="1" id="KW-0547">Nucleotide-binding</keyword>
<dbReference type="Proteomes" id="UP000644727">
    <property type="component" value="Unassembled WGS sequence"/>
</dbReference>